<comment type="caution">
    <text evidence="8">The sequence shown here is derived from an EMBL/GenBank/DDBJ whole genome shotgun (WGS) entry which is preliminary data.</text>
</comment>
<keyword evidence="5 7" id="KW-1133">Transmembrane helix</keyword>
<protein>
    <recommendedName>
        <fullName evidence="10">MFS transporter</fullName>
    </recommendedName>
</protein>
<evidence type="ECO:0000256" key="6">
    <source>
        <dbReference type="ARBA" id="ARBA00023136"/>
    </source>
</evidence>
<keyword evidence="3" id="KW-1003">Cell membrane</keyword>
<feature type="transmembrane region" description="Helical" evidence="7">
    <location>
        <begin position="220"/>
        <end position="236"/>
    </location>
</feature>
<evidence type="ECO:0000256" key="7">
    <source>
        <dbReference type="SAM" id="Phobius"/>
    </source>
</evidence>
<accession>A0A918NFW3</accession>
<evidence type="ECO:0000256" key="2">
    <source>
        <dbReference type="ARBA" id="ARBA00022448"/>
    </source>
</evidence>
<feature type="transmembrane region" description="Helical" evidence="7">
    <location>
        <begin position="311"/>
        <end position="329"/>
    </location>
</feature>
<keyword evidence="4 7" id="KW-0812">Transmembrane</keyword>
<dbReference type="CDD" id="cd06173">
    <property type="entry name" value="MFS_MefA_like"/>
    <property type="match status" value="1"/>
</dbReference>
<reference evidence="8 9" key="1">
    <citation type="journal article" date="2014" name="Int. J. Syst. Evol. Microbiol.">
        <title>Complete genome sequence of Corynebacterium casei LMG S-19264T (=DSM 44701T), isolated from a smear-ripened cheese.</title>
        <authorList>
            <consortium name="US DOE Joint Genome Institute (JGI-PGF)"/>
            <person name="Walter F."/>
            <person name="Albersmeier A."/>
            <person name="Kalinowski J."/>
            <person name="Ruckert C."/>
        </authorList>
    </citation>
    <scope>NUCLEOTIDE SEQUENCE [LARGE SCALE GENOMIC DNA]</scope>
    <source>
        <strain evidence="8 9">KCTC 23968</strain>
    </source>
</reference>
<dbReference type="InterPro" id="IPR036259">
    <property type="entry name" value="MFS_trans_sf"/>
</dbReference>
<keyword evidence="2" id="KW-0813">Transport</keyword>
<evidence type="ECO:0008006" key="10">
    <source>
        <dbReference type="Google" id="ProtNLM"/>
    </source>
</evidence>
<dbReference type="Pfam" id="PF07690">
    <property type="entry name" value="MFS_1"/>
    <property type="match status" value="1"/>
</dbReference>
<evidence type="ECO:0000256" key="3">
    <source>
        <dbReference type="ARBA" id="ARBA00022475"/>
    </source>
</evidence>
<dbReference type="EMBL" id="BMYV01000002">
    <property type="protein sequence ID" value="GGX67529.1"/>
    <property type="molecule type" value="Genomic_DNA"/>
</dbReference>
<name>A0A918NFW3_9PROT</name>
<feature type="transmembrane region" description="Helical" evidence="7">
    <location>
        <begin position="162"/>
        <end position="180"/>
    </location>
</feature>
<dbReference type="Gene3D" id="1.20.1250.20">
    <property type="entry name" value="MFS general substrate transporter like domains"/>
    <property type="match status" value="1"/>
</dbReference>
<evidence type="ECO:0000256" key="5">
    <source>
        <dbReference type="ARBA" id="ARBA00022989"/>
    </source>
</evidence>
<keyword evidence="9" id="KW-1185">Reference proteome</keyword>
<gene>
    <name evidence="8" type="ORF">GCM10011309_16580</name>
</gene>
<feature type="transmembrane region" description="Helical" evidence="7">
    <location>
        <begin position="276"/>
        <end position="299"/>
    </location>
</feature>
<evidence type="ECO:0000313" key="9">
    <source>
        <dbReference type="Proteomes" id="UP000600865"/>
    </source>
</evidence>
<dbReference type="InterPro" id="IPR011701">
    <property type="entry name" value="MFS"/>
</dbReference>
<evidence type="ECO:0000313" key="8">
    <source>
        <dbReference type="EMBL" id="GGX67529.1"/>
    </source>
</evidence>
<feature type="transmembrane region" description="Helical" evidence="7">
    <location>
        <begin position="187"/>
        <end position="205"/>
    </location>
</feature>
<evidence type="ECO:0000256" key="4">
    <source>
        <dbReference type="ARBA" id="ARBA00022692"/>
    </source>
</evidence>
<dbReference type="RefSeq" id="WP_189584237.1">
    <property type="nucleotide sequence ID" value="NZ_BMYV01000002.1"/>
</dbReference>
<dbReference type="Proteomes" id="UP000600865">
    <property type="component" value="Unassembled WGS sequence"/>
</dbReference>
<feature type="transmembrane region" description="Helical" evidence="7">
    <location>
        <begin position="395"/>
        <end position="414"/>
    </location>
</feature>
<dbReference type="AlphaFoldDB" id="A0A918NFW3"/>
<dbReference type="PANTHER" id="PTHR43266:SF2">
    <property type="entry name" value="MAJOR FACILITATOR SUPERFAMILY (MFS) PROFILE DOMAIN-CONTAINING PROTEIN"/>
    <property type="match status" value="1"/>
</dbReference>
<dbReference type="PANTHER" id="PTHR43266">
    <property type="entry name" value="MACROLIDE-EFFLUX PROTEIN"/>
    <property type="match status" value="1"/>
</dbReference>
<evidence type="ECO:0000256" key="1">
    <source>
        <dbReference type="ARBA" id="ARBA00004651"/>
    </source>
</evidence>
<feature type="transmembrane region" description="Helical" evidence="7">
    <location>
        <begin position="354"/>
        <end position="375"/>
    </location>
</feature>
<dbReference type="GO" id="GO:0005886">
    <property type="term" value="C:plasma membrane"/>
    <property type="evidence" value="ECO:0007669"/>
    <property type="project" value="UniProtKB-SubCell"/>
</dbReference>
<feature type="transmembrane region" description="Helical" evidence="7">
    <location>
        <begin position="420"/>
        <end position="438"/>
    </location>
</feature>
<feature type="transmembrane region" description="Helical" evidence="7">
    <location>
        <begin position="248"/>
        <end position="270"/>
    </location>
</feature>
<sequence>MANNKMMKIDVKPRPLLLSRRFAPLFVLFQTGTFNDNALKNALIALITYVAVIDESFNFLPGLPEEAKVPIAALIFTGPFLVFCSIAGQIADKVDRGQIFRWIKRAEVGIMLLASFGFVFQNITILAISLGLMGTQSAFFSPTKNAVLPQWLTSDELIKGNGLMSGAQFAFLLIGTIVGIQLATNHPLILAGLLMGLAIVGWIAAETCPPAAAPNPDLKVNYNPVTAIIGVLKQIFQNQDVLRPWLGIAWFYALSTIFITAFPSFIANVMGYEKGVLQVVLVVSTVAILIGSLITMFVGNWKIWGPEAIRLVAVGILGVTGFSLLLYLAPSPKYFGPEAFGPAGEFLKDPNTPLFLASVAGASMFNGMFVVPLQAMAQRRAHPKIRAQLMSAGSVLYNFFVNIVTFGLIGLALLNMPPKAPFLMVVIGSACVAAYAIWRMFHLENRKQY</sequence>
<keyword evidence="6 7" id="KW-0472">Membrane</keyword>
<feature type="transmembrane region" description="Helical" evidence="7">
    <location>
        <begin position="69"/>
        <end position="87"/>
    </location>
</feature>
<organism evidence="8 9">
    <name type="scientific">Litorimonas cladophorae</name>
    <dbReference type="NCBI Taxonomy" id="1220491"/>
    <lineage>
        <taxon>Bacteria</taxon>
        <taxon>Pseudomonadati</taxon>
        <taxon>Pseudomonadota</taxon>
        <taxon>Alphaproteobacteria</taxon>
        <taxon>Maricaulales</taxon>
        <taxon>Robiginitomaculaceae</taxon>
    </lineage>
</organism>
<dbReference type="GO" id="GO:0022857">
    <property type="term" value="F:transmembrane transporter activity"/>
    <property type="evidence" value="ECO:0007669"/>
    <property type="project" value="InterPro"/>
</dbReference>
<dbReference type="SUPFAM" id="SSF103473">
    <property type="entry name" value="MFS general substrate transporter"/>
    <property type="match status" value="1"/>
</dbReference>
<feature type="transmembrane region" description="Helical" evidence="7">
    <location>
        <begin position="108"/>
        <end position="132"/>
    </location>
</feature>
<comment type="subcellular location">
    <subcellularLocation>
        <location evidence="1">Cell membrane</location>
        <topology evidence="1">Multi-pass membrane protein</topology>
    </subcellularLocation>
</comment>
<proteinExistence type="predicted"/>